<accession>A0ABV2GD98</accession>
<feature type="region of interest" description="Disordered" evidence="1">
    <location>
        <begin position="75"/>
        <end position="97"/>
    </location>
</feature>
<keyword evidence="3" id="KW-1185">Reference proteome</keyword>
<gene>
    <name evidence="2" type="ORF">ABID49_002158</name>
</gene>
<proteinExistence type="predicted"/>
<sequence length="97" mass="11189">MSRARFCGFSDGCPKSCLFIFRRKAVETMLFHVEHRRTVAKAVRASPRNYPPERAIRPPGARGLFHRILETGISDERQKLRERQKNRQPDKPDAGPS</sequence>
<evidence type="ECO:0000256" key="1">
    <source>
        <dbReference type="SAM" id="MobiDB-lite"/>
    </source>
</evidence>
<reference evidence="2 3" key="1">
    <citation type="submission" date="2024-06" db="EMBL/GenBank/DDBJ databases">
        <title>Genomic Encyclopedia of Type Strains, Phase IV (KMG-IV): sequencing the most valuable type-strain genomes for metagenomic binning, comparative biology and taxonomic classification.</title>
        <authorList>
            <person name="Goeker M."/>
        </authorList>
    </citation>
    <scope>NUCLEOTIDE SEQUENCE [LARGE SCALE GENOMIC DNA]</scope>
    <source>
        <strain evidence="2 3">DSM 26128</strain>
    </source>
</reference>
<dbReference type="RefSeq" id="WP_354198112.1">
    <property type="nucleotide sequence ID" value="NZ_JBEPLW010000018.1"/>
</dbReference>
<evidence type="ECO:0000313" key="3">
    <source>
        <dbReference type="Proteomes" id="UP001549099"/>
    </source>
</evidence>
<protein>
    <submittedName>
        <fullName evidence="2">Uncharacterized protein</fullName>
    </submittedName>
</protein>
<dbReference type="Proteomes" id="UP001549099">
    <property type="component" value="Unassembled WGS sequence"/>
</dbReference>
<comment type="caution">
    <text evidence="2">The sequence shown here is derived from an EMBL/GenBank/DDBJ whole genome shotgun (WGS) entry which is preliminary data.</text>
</comment>
<organism evidence="2 3">
    <name type="scientific">Bhargavaea ullalensis</name>
    <dbReference type="NCBI Taxonomy" id="1265685"/>
    <lineage>
        <taxon>Bacteria</taxon>
        <taxon>Bacillati</taxon>
        <taxon>Bacillota</taxon>
        <taxon>Bacilli</taxon>
        <taxon>Bacillales</taxon>
        <taxon>Caryophanaceae</taxon>
        <taxon>Bhargavaea</taxon>
    </lineage>
</organism>
<dbReference type="EMBL" id="JBEPLW010000018">
    <property type="protein sequence ID" value="MET3576243.1"/>
    <property type="molecule type" value="Genomic_DNA"/>
</dbReference>
<evidence type="ECO:0000313" key="2">
    <source>
        <dbReference type="EMBL" id="MET3576243.1"/>
    </source>
</evidence>
<name>A0ABV2GD98_9BACL</name>